<sequence length="75" mass="8490">MSSNQVNTAQTVTCCTMKELYDVVRTRPFNQPFSVHYQDGRTDTGLNSEDDLKASLRRHGNAYLKEPVDVVVERG</sequence>
<accession>A0A432YTX9</accession>
<dbReference type="Proteomes" id="UP000288361">
    <property type="component" value="Unassembled WGS sequence"/>
</dbReference>
<dbReference type="EMBL" id="PIQA01000003">
    <property type="protein sequence ID" value="RUO66778.1"/>
    <property type="molecule type" value="Genomic_DNA"/>
</dbReference>
<reference evidence="1 2" key="1">
    <citation type="journal article" date="2011" name="Front. Microbiol.">
        <title>Genomic signatures of strain selection and enhancement in Bacillus atrophaeus var. globigii, a historical biowarfare simulant.</title>
        <authorList>
            <person name="Gibbons H.S."/>
            <person name="Broomall S.M."/>
            <person name="McNew L.A."/>
            <person name="Daligault H."/>
            <person name="Chapman C."/>
            <person name="Bruce D."/>
            <person name="Karavis M."/>
            <person name="Krepps M."/>
            <person name="McGregor P.A."/>
            <person name="Hong C."/>
            <person name="Park K.H."/>
            <person name="Akmal A."/>
            <person name="Feldman A."/>
            <person name="Lin J.S."/>
            <person name="Chang W.E."/>
            <person name="Higgs B.W."/>
            <person name="Demirev P."/>
            <person name="Lindquist J."/>
            <person name="Liem A."/>
            <person name="Fochler E."/>
            <person name="Read T.D."/>
            <person name="Tapia R."/>
            <person name="Johnson S."/>
            <person name="Bishop-Lilly K.A."/>
            <person name="Detter C."/>
            <person name="Han C."/>
            <person name="Sozhamannan S."/>
            <person name="Rosenzweig C.N."/>
            <person name="Skowronski E.W."/>
        </authorList>
    </citation>
    <scope>NUCLEOTIDE SEQUENCE [LARGE SCALE GENOMIC DNA]</scope>
    <source>
        <strain evidence="1 2">TPS4-2</strain>
    </source>
</reference>
<proteinExistence type="predicted"/>
<organism evidence="1 2">
    <name type="scientific">Idiomarina piscisalsi</name>
    <dbReference type="NCBI Taxonomy" id="1096243"/>
    <lineage>
        <taxon>Bacteria</taxon>
        <taxon>Pseudomonadati</taxon>
        <taxon>Pseudomonadota</taxon>
        <taxon>Gammaproteobacteria</taxon>
        <taxon>Alteromonadales</taxon>
        <taxon>Idiomarinaceae</taxon>
        <taxon>Idiomarina</taxon>
    </lineage>
</organism>
<dbReference type="AlphaFoldDB" id="A0A432YTX9"/>
<protein>
    <submittedName>
        <fullName evidence="1">Uncharacterized protein</fullName>
    </submittedName>
</protein>
<gene>
    <name evidence="1" type="ORF">CWI73_05730</name>
</gene>
<evidence type="ECO:0000313" key="1">
    <source>
        <dbReference type="EMBL" id="RUO66778.1"/>
    </source>
</evidence>
<dbReference type="RefSeq" id="WP_126751922.1">
    <property type="nucleotide sequence ID" value="NZ_JBHUMT010000013.1"/>
</dbReference>
<comment type="caution">
    <text evidence="1">The sequence shown here is derived from an EMBL/GenBank/DDBJ whole genome shotgun (WGS) entry which is preliminary data.</text>
</comment>
<name>A0A432YTX9_9GAMM</name>
<evidence type="ECO:0000313" key="2">
    <source>
        <dbReference type="Proteomes" id="UP000288361"/>
    </source>
</evidence>